<evidence type="ECO:0000313" key="2">
    <source>
        <dbReference type="Proteomes" id="UP000614469"/>
    </source>
</evidence>
<sequence length="736" mass="82845">MNEFSYIPGIKPLNPGPLTRFLPPLEEGVSSAWLETHVDLGAWVLDPFGSSPQQAIRTARKGYRVLVAANNPVARFMLEMAADPPSTSDYNAALAELAVSLKGKERLESHLKNLYKTQCANCQQMVIAESFLWHKDAATPFARIYECKSCGDKGERLTTVADAERALELLSSAKLHRARVLERIAPLNNPDREYAEEALQSYLPRAIYVLTTLINRLDGLSLSPLRQRALTALLLTACDEGNTLWPHPVERPRPKQLFVPGQFYEHNLWLALEQGVDMWASDADPVPLNIWPDPLPESGGVCLFEGKLKELNEKKKLPRIEAVITTIPRPNQAFWTLSALWAGWLWGREAAQPFKVGLRRRRYDWGWHATALHAAFGHLATLLPKKTPLLGLLAEPEPSFLSATLAAASSDFTLKNLAMRTKYDPVQIIWEREEPGEMKKPQVGGAVKKYLRARGEATTYLHLHALALTEFARANSLLLPQEAVDETLHRIHATIDETLNTDTDLLRYEGSEHSLQTGLWGLASTEKSEIPLPDRAEMAVVRYLSKNPRQSLFEIEREIYPQFAGLETPSKALILAILDSYAHHHNDGFWHLREEDKPSARLTDLKEMRALITNLGERLGHQTQQIDDKMIVWGEESAPVYVFHLIASARVREILDKNTPLPGRNLIVLPGGRAGLLAYKEKRDPTFRASLRGWRVIKFRLLRTLSKIPLLNAQTWEEQIGSDPIEGPPSGQLMMF</sequence>
<proteinExistence type="predicted"/>
<protein>
    <submittedName>
        <fullName evidence="1">Uncharacterized protein</fullName>
    </submittedName>
</protein>
<name>A0A8J6THY5_9CHLR</name>
<dbReference type="EMBL" id="JACNJN010000066">
    <property type="protein sequence ID" value="MBC8334439.1"/>
    <property type="molecule type" value="Genomic_DNA"/>
</dbReference>
<dbReference type="Proteomes" id="UP000614469">
    <property type="component" value="Unassembled WGS sequence"/>
</dbReference>
<dbReference type="AlphaFoldDB" id="A0A8J6THY5"/>
<evidence type="ECO:0000313" key="1">
    <source>
        <dbReference type="EMBL" id="MBC8334439.1"/>
    </source>
</evidence>
<organism evidence="1 2">
    <name type="scientific">Candidatus Desulfolinea nitratireducens</name>
    <dbReference type="NCBI Taxonomy" id="2841698"/>
    <lineage>
        <taxon>Bacteria</taxon>
        <taxon>Bacillati</taxon>
        <taxon>Chloroflexota</taxon>
        <taxon>Anaerolineae</taxon>
        <taxon>Anaerolineales</taxon>
        <taxon>Anaerolineales incertae sedis</taxon>
        <taxon>Candidatus Desulfolinea</taxon>
    </lineage>
</organism>
<accession>A0A8J6THY5</accession>
<comment type="caution">
    <text evidence="1">The sequence shown here is derived from an EMBL/GenBank/DDBJ whole genome shotgun (WGS) entry which is preliminary data.</text>
</comment>
<reference evidence="1 2" key="1">
    <citation type="submission" date="2020-08" db="EMBL/GenBank/DDBJ databases">
        <title>Bridging the membrane lipid divide: bacteria of the FCB group superphylum have the potential to synthesize archaeal ether lipids.</title>
        <authorList>
            <person name="Villanueva L."/>
            <person name="Von Meijenfeldt F.A.B."/>
            <person name="Westbye A.B."/>
            <person name="Yadav S."/>
            <person name="Hopmans E.C."/>
            <person name="Dutilh B.E."/>
            <person name="Sinninghe Damste J.S."/>
        </authorList>
    </citation>
    <scope>NUCLEOTIDE SEQUENCE [LARGE SCALE GENOMIC DNA]</scope>
    <source>
        <strain evidence="1">NIOZ-UU36</strain>
    </source>
</reference>
<gene>
    <name evidence="1" type="ORF">H8E29_04170</name>
</gene>